<protein>
    <recommendedName>
        <fullName evidence="3">Nucleotidyltransferase domain-containing protein</fullName>
    </recommendedName>
</protein>
<organism evidence="1 2">
    <name type="scientific">Candidatus Trichorickettsia mobilis</name>
    <dbReference type="NCBI Taxonomy" id="1346319"/>
    <lineage>
        <taxon>Bacteria</taxon>
        <taxon>Pseudomonadati</taxon>
        <taxon>Pseudomonadota</taxon>
        <taxon>Alphaproteobacteria</taxon>
        <taxon>Rickettsiales</taxon>
        <taxon>Rickettsiaceae</taxon>
        <taxon>Rickettsieae</taxon>
        <taxon>Candidatus Trichorickettsia</taxon>
    </lineage>
</organism>
<name>A0ABZ0UTH3_9RICK</name>
<dbReference type="Proteomes" id="UP001326613">
    <property type="component" value="Chromosome"/>
</dbReference>
<keyword evidence="2" id="KW-1185">Reference proteome</keyword>
<reference evidence="1 2" key="1">
    <citation type="submission" date="2022-10" db="EMBL/GenBank/DDBJ databases">
        <title>Host association and intracellularity evolved multiple times independently in the Rickettsiales.</title>
        <authorList>
            <person name="Castelli M."/>
            <person name="Nardi T."/>
            <person name="Gammuto L."/>
            <person name="Bellinzona G."/>
            <person name="Sabaneyeva E."/>
            <person name="Potekhin A."/>
            <person name="Serra V."/>
            <person name="Petroni G."/>
            <person name="Sassera D."/>
        </authorList>
    </citation>
    <scope>NUCLEOTIDE SEQUENCE [LARGE SCALE GENOMIC DNA]</scope>
    <source>
        <strain evidence="1 2">Kr 154-4</strain>
    </source>
</reference>
<dbReference type="RefSeq" id="WP_323737891.1">
    <property type="nucleotide sequence ID" value="NZ_CP112932.1"/>
</dbReference>
<dbReference type="InterPro" id="IPR043519">
    <property type="entry name" value="NT_sf"/>
</dbReference>
<dbReference type="EMBL" id="CP112932">
    <property type="protein sequence ID" value="WPY01086.1"/>
    <property type="molecule type" value="Genomic_DNA"/>
</dbReference>
<dbReference type="Gene3D" id="3.30.460.10">
    <property type="entry name" value="Beta Polymerase, domain 2"/>
    <property type="match status" value="1"/>
</dbReference>
<proteinExistence type="predicted"/>
<gene>
    <name evidence="1" type="ORF">Trichorick_00984</name>
</gene>
<evidence type="ECO:0008006" key="3">
    <source>
        <dbReference type="Google" id="ProtNLM"/>
    </source>
</evidence>
<accession>A0ABZ0UTH3</accession>
<evidence type="ECO:0000313" key="1">
    <source>
        <dbReference type="EMBL" id="WPY01086.1"/>
    </source>
</evidence>
<evidence type="ECO:0000313" key="2">
    <source>
        <dbReference type="Proteomes" id="UP001326613"/>
    </source>
</evidence>
<sequence length="107" mass="12303">MHNSRGIRLSDQDLEIIKQSFIKYFLDKDHLWIFGSRADPSKRGGDIDLYIETTYKDVSIAVDSKIAFCSELQELLGEQKIDIILNILKLDYNLPIYEVAKVGIKLV</sequence>